<dbReference type="Proteomes" id="UP000886653">
    <property type="component" value="Unassembled WGS sequence"/>
</dbReference>
<keyword evidence="2" id="KW-1185">Reference proteome</keyword>
<protein>
    <submittedName>
        <fullName evidence="1">Uncharacterized protein</fullName>
    </submittedName>
</protein>
<evidence type="ECO:0000313" key="2">
    <source>
        <dbReference type="Proteomes" id="UP000886653"/>
    </source>
</evidence>
<accession>A0A9P6NI56</accession>
<dbReference type="AlphaFoldDB" id="A0A9P6NI56"/>
<evidence type="ECO:0000313" key="1">
    <source>
        <dbReference type="EMBL" id="KAG0144617.1"/>
    </source>
</evidence>
<reference evidence="1" key="1">
    <citation type="submission" date="2013-11" db="EMBL/GenBank/DDBJ databases">
        <title>Genome sequence of the fusiform rust pathogen reveals effectors for host alternation and coevolution with pine.</title>
        <authorList>
            <consortium name="DOE Joint Genome Institute"/>
            <person name="Smith K."/>
            <person name="Pendleton A."/>
            <person name="Kubisiak T."/>
            <person name="Anderson C."/>
            <person name="Salamov A."/>
            <person name="Aerts A."/>
            <person name="Riley R."/>
            <person name="Clum A."/>
            <person name="Lindquist E."/>
            <person name="Ence D."/>
            <person name="Campbell M."/>
            <person name="Kronenberg Z."/>
            <person name="Feau N."/>
            <person name="Dhillon B."/>
            <person name="Hamelin R."/>
            <person name="Burleigh J."/>
            <person name="Smith J."/>
            <person name="Yandell M."/>
            <person name="Nelson C."/>
            <person name="Grigoriev I."/>
            <person name="Davis J."/>
        </authorList>
    </citation>
    <scope>NUCLEOTIDE SEQUENCE</scope>
    <source>
        <strain evidence="1">G11</strain>
    </source>
</reference>
<name>A0A9P6NI56_9BASI</name>
<proteinExistence type="predicted"/>
<sequence length="63" mass="7273">MRAYNCIASIPHLYTTHRTITLQPITSMLHEDRIDRKTSESNCPIDLNQIKQSNRLIGSFCLI</sequence>
<organism evidence="1 2">
    <name type="scientific">Cronartium quercuum f. sp. fusiforme G11</name>
    <dbReference type="NCBI Taxonomy" id="708437"/>
    <lineage>
        <taxon>Eukaryota</taxon>
        <taxon>Fungi</taxon>
        <taxon>Dikarya</taxon>
        <taxon>Basidiomycota</taxon>
        <taxon>Pucciniomycotina</taxon>
        <taxon>Pucciniomycetes</taxon>
        <taxon>Pucciniales</taxon>
        <taxon>Coleosporiaceae</taxon>
        <taxon>Cronartium</taxon>
    </lineage>
</organism>
<comment type="caution">
    <text evidence="1">The sequence shown here is derived from an EMBL/GenBank/DDBJ whole genome shotgun (WGS) entry which is preliminary data.</text>
</comment>
<gene>
    <name evidence="1" type="ORF">CROQUDRAFT_94879</name>
</gene>
<dbReference type="EMBL" id="MU167292">
    <property type="protein sequence ID" value="KAG0144617.1"/>
    <property type="molecule type" value="Genomic_DNA"/>
</dbReference>